<dbReference type="Proteomes" id="UP000179243">
    <property type="component" value="Unassembled WGS sequence"/>
</dbReference>
<keyword evidence="2" id="KW-0695">RNA-directed DNA polymerase</keyword>
<comment type="caution">
    <text evidence="2">The sequence shown here is derived from an EMBL/GenBank/DDBJ whole genome shotgun (WGS) entry which is preliminary data.</text>
</comment>
<reference evidence="2 3" key="1">
    <citation type="journal article" date="2016" name="Nat. Commun.">
        <title>Thousands of microbial genomes shed light on interconnected biogeochemical processes in an aquifer system.</title>
        <authorList>
            <person name="Anantharaman K."/>
            <person name="Brown C.T."/>
            <person name="Hug L.A."/>
            <person name="Sharon I."/>
            <person name="Castelle C.J."/>
            <person name="Probst A.J."/>
            <person name="Thomas B.C."/>
            <person name="Singh A."/>
            <person name="Wilkins M.J."/>
            <person name="Karaoz U."/>
            <person name="Brodie E.L."/>
            <person name="Williams K.H."/>
            <person name="Hubbard S.S."/>
            <person name="Banfield J.F."/>
        </authorList>
    </citation>
    <scope>NUCLEOTIDE SEQUENCE [LARGE SCALE GENOMIC DNA]</scope>
</reference>
<evidence type="ECO:0000259" key="1">
    <source>
        <dbReference type="PROSITE" id="PS50878"/>
    </source>
</evidence>
<organism evidence="2 3">
    <name type="scientific">Candidatus Raymondbacteria bacterium RIFOXYD12_FULL_49_13</name>
    <dbReference type="NCBI Taxonomy" id="1817890"/>
    <lineage>
        <taxon>Bacteria</taxon>
        <taxon>Raymondiibacteriota</taxon>
    </lineage>
</organism>
<accession>A0A1F7FAQ0</accession>
<dbReference type="Pfam" id="PF00078">
    <property type="entry name" value="RVT_1"/>
    <property type="match status" value="1"/>
</dbReference>
<keyword evidence="2" id="KW-0548">Nucleotidyltransferase</keyword>
<evidence type="ECO:0000313" key="2">
    <source>
        <dbReference type="EMBL" id="OGK03592.1"/>
    </source>
</evidence>
<keyword evidence="2" id="KW-0808">Transferase</keyword>
<dbReference type="SUPFAM" id="SSF56672">
    <property type="entry name" value="DNA/RNA polymerases"/>
    <property type="match status" value="1"/>
</dbReference>
<dbReference type="InterPro" id="IPR051083">
    <property type="entry name" value="GrpII_Intron_Splice-Mob/Def"/>
</dbReference>
<dbReference type="NCBIfam" id="TIGR04416">
    <property type="entry name" value="group_II_RT_mat"/>
    <property type="match status" value="1"/>
</dbReference>
<dbReference type="InterPro" id="IPR013597">
    <property type="entry name" value="Mat_intron_G2"/>
</dbReference>
<dbReference type="EMBL" id="MFYX01000085">
    <property type="protein sequence ID" value="OGK03592.1"/>
    <property type="molecule type" value="Genomic_DNA"/>
</dbReference>
<dbReference type="PROSITE" id="PS50878">
    <property type="entry name" value="RT_POL"/>
    <property type="match status" value="1"/>
</dbReference>
<dbReference type="InterPro" id="IPR000477">
    <property type="entry name" value="RT_dom"/>
</dbReference>
<dbReference type="InterPro" id="IPR043502">
    <property type="entry name" value="DNA/RNA_pol_sf"/>
</dbReference>
<dbReference type="CDD" id="cd01651">
    <property type="entry name" value="RT_G2_intron"/>
    <property type="match status" value="1"/>
</dbReference>
<protein>
    <submittedName>
        <fullName evidence="2">Group II intron reverse transcriptase/maturase</fullName>
    </submittedName>
</protein>
<sequence>MVHAIQGQQHQLKSRELQRKLYRAAKQNRERRFHALYDRICRSDILRRAWVEVRANGGEGGIDGLTIQNIEENGVASFLEGIGEELRMGNYHPQPVRRVYIPKPDGRKRPLGIPTVRDRVIQQACRIVIEPVFEASFEESSYGFRPRRSAQQAVTEVKKNLMCNWFVLDADIEGFFDNINHATLMGLVARRICDRRVLKLIRKWLTAGVVDEGRYSKTGKGTPQGGVISPLLANIYLHTLDRYWTLECAHLGKLYRYADDFVIVCRSRDQADEARRRITVILEKLKLTLHPEKTRIVDTRDEGFNFLGFYYRKCHSKKNGKLYPYMWPNTKAMKTVRQGIKAWTESRIQQLSLLEVVDRLNEVIRGWRNYFVTGNCFRQFKLLDRYVWWRIRKFFLRKLGGRSRRAGIRFNGWYRQCRITRFLAPHYIIKIGESCR</sequence>
<name>A0A1F7FAQ0_UNCRA</name>
<dbReference type="GO" id="GO:0003964">
    <property type="term" value="F:RNA-directed DNA polymerase activity"/>
    <property type="evidence" value="ECO:0007669"/>
    <property type="project" value="UniProtKB-KW"/>
</dbReference>
<proteinExistence type="predicted"/>
<dbReference type="Pfam" id="PF08388">
    <property type="entry name" value="GIIM"/>
    <property type="match status" value="1"/>
</dbReference>
<gene>
    <name evidence="2" type="ORF">A2519_11805</name>
</gene>
<evidence type="ECO:0000313" key="3">
    <source>
        <dbReference type="Proteomes" id="UP000179243"/>
    </source>
</evidence>
<dbReference type="PANTHER" id="PTHR34047:SF8">
    <property type="entry name" value="PROTEIN YKFC"/>
    <property type="match status" value="1"/>
</dbReference>
<dbReference type="InterPro" id="IPR030931">
    <property type="entry name" value="Group_II_RT_mat"/>
</dbReference>
<dbReference type="AlphaFoldDB" id="A0A1F7FAQ0"/>
<dbReference type="PANTHER" id="PTHR34047">
    <property type="entry name" value="NUCLEAR INTRON MATURASE 1, MITOCHONDRIAL-RELATED"/>
    <property type="match status" value="1"/>
</dbReference>
<feature type="domain" description="Reverse transcriptase" evidence="1">
    <location>
        <begin position="82"/>
        <end position="311"/>
    </location>
</feature>